<protein>
    <submittedName>
        <fullName evidence="1">Uncharacterized protein</fullName>
    </submittedName>
</protein>
<evidence type="ECO:0000313" key="2">
    <source>
        <dbReference type="Proteomes" id="UP001515480"/>
    </source>
</evidence>
<proteinExistence type="predicted"/>
<evidence type="ECO:0000313" key="1">
    <source>
        <dbReference type="EMBL" id="KAL1496103.1"/>
    </source>
</evidence>
<dbReference type="EMBL" id="JBGBPQ010000030">
    <property type="protein sequence ID" value="KAL1496103.1"/>
    <property type="molecule type" value="Genomic_DNA"/>
</dbReference>
<name>A0AB34IE54_PRYPA</name>
<accession>A0AB34IE54</accession>
<comment type="caution">
    <text evidence="1">The sequence shown here is derived from an EMBL/GenBank/DDBJ whole genome shotgun (WGS) entry which is preliminary data.</text>
</comment>
<dbReference type="Proteomes" id="UP001515480">
    <property type="component" value="Unassembled WGS sequence"/>
</dbReference>
<gene>
    <name evidence="1" type="ORF">AB1Y20_014728</name>
</gene>
<dbReference type="AlphaFoldDB" id="A0AB34IE54"/>
<sequence length="354" mass="39257">MFATLYVPAAAAQSGPTLTEVWQQNNRFRAKVANECTSTSQSGNCWIDQRILAGSVFNYGIPRKTRLSTFNAINAEPTLHDLLKNFDIQVNYFRDNASTLAAMDIEDPNPKRASTWGEPVVVRAIPSRRFNSPETRATFKGMLKVAHRTAHPCVRNFSLCEDRTLLWPTMRDGRQVRMNTVVYDTMDQMDSEASVAFAETRSKTLGLPPLDLVFSDGLHTQAAVTKEHHELMQLGLLLAPKRGRDFTMVWDDCFVTPAQKRRAAHKDPKKVADAVVGQVAPAIAAYLKGRLPGKHSRKFCFVTFRMATWVALDPSAPKSLNEVCLLTTLDISSLLTLPPNTAYGGLGGQNCTTL</sequence>
<organism evidence="1 2">
    <name type="scientific">Prymnesium parvum</name>
    <name type="common">Toxic golden alga</name>
    <dbReference type="NCBI Taxonomy" id="97485"/>
    <lineage>
        <taxon>Eukaryota</taxon>
        <taxon>Haptista</taxon>
        <taxon>Haptophyta</taxon>
        <taxon>Prymnesiophyceae</taxon>
        <taxon>Prymnesiales</taxon>
        <taxon>Prymnesiaceae</taxon>
        <taxon>Prymnesium</taxon>
    </lineage>
</organism>
<reference evidence="1 2" key="1">
    <citation type="journal article" date="2024" name="Science">
        <title>Giant polyketide synthase enzymes in the biosynthesis of giant marine polyether toxins.</title>
        <authorList>
            <person name="Fallon T.R."/>
            <person name="Shende V.V."/>
            <person name="Wierzbicki I.H."/>
            <person name="Pendleton A.L."/>
            <person name="Watervoot N.F."/>
            <person name="Auber R.P."/>
            <person name="Gonzalez D.J."/>
            <person name="Wisecaver J.H."/>
            <person name="Moore B.S."/>
        </authorList>
    </citation>
    <scope>NUCLEOTIDE SEQUENCE [LARGE SCALE GENOMIC DNA]</scope>
    <source>
        <strain evidence="1 2">12B1</strain>
    </source>
</reference>
<keyword evidence="2" id="KW-1185">Reference proteome</keyword>